<dbReference type="GO" id="GO:0006281">
    <property type="term" value="P:DNA repair"/>
    <property type="evidence" value="ECO:0007669"/>
    <property type="project" value="TreeGrafter"/>
</dbReference>
<sequence>MHWNPALEDQACDRIYRVGQCKDVTIHRFVCEGTVEDKISTLQEKKKELAQKVLSGTGSTFTKLSLADLRVIFGV</sequence>
<keyword evidence="2" id="KW-0378">Hydrolase</keyword>
<dbReference type="EMBL" id="JANIIK010000113">
    <property type="protein sequence ID" value="KAJ3592657.1"/>
    <property type="molecule type" value="Genomic_DNA"/>
</dbReference>
<gene>
    <name evidence="4" type="ORF">NHX12_007784</name>
</gene>
<dbReference type="InterPro" id="IPR027417">
    <property type="entry name" value="P-loop_NTPase"/>
</dbReference>
<dbReference type="AlphaFoldDB" id="A0A9Q0DQQ2"/>
<comment type="caution">
    <text evidence="4">The sequence shown here is derived from an EMBL/GenBank/DDBJ whole genome shotgun (WGS) entry which is preliminary data.</text>
</comment>
<dbReference type="PANTHER" id="PTHR45626">
    <property type="entry name" value="TRANSCRIPTION TERMINATION FACTOR 2-RELATED"/>
    <property type="match status" value="1"/>
</dbReference>
<dbReference type="GO" id="GO:0005524">
    <property type="term" value="F:ATP binding"/>
    <property type="evidence" value="ECO:0007669"/>
    <property type="project" value="UniProtKB-KW"/>
</dbReference>
<dbReference type="Gene3D" id="3.40.50.300">
    <property type="entry name" value="P-loop containing nucleotide triphosphate hydrolases"/>
    <property type="match status" value="1"/>
</dbReference>
<keyword evidence="5" id="KW-1185">Reference proteome</keyword>
<dbReference type="SUPFAM" id="SSF52540">
    <property type="entry name" value="P-loop containing nucleoside triphosphate hydrolases"/>
    <property type="match status" value="1"/>
</dbReference>
<name>A0A9Q0DQQ2_9TELE</name>
<dbReference type="GO" id="GO:0016787">
    <property type="term" value="F:hydrolase activity"/>
    <property type="evidence" value="ECO:0007669"/>
    <property type="project" value="UniProtKB-KW"/>
</dbReference>
<dbReference type="GO" id="GO:0005634">
    <property type="term" value="C:nucleus"/>
    <property type="evidence" value="ECO:0007669"/>
    <property type="project" value="TreeGrafter"/>
</dbReference>
<organism evidence="4 5">
    <name type="scientific">Muraenolepis orangiensis</name>
    <name type="common">Patagonian moray cod</name>
    <dbReference type="NCBI Taxonomy" id="630683"/>
    <lineage>
        <taxon>Eukaryota</taxon>
        <taxon>Metazoa</taxon>
        <taxon>Chordata</taxon>
        <taxon>Craniata</taxon>
        <taxon>Vertebrata</taxon>
        <taxon>Euteleostomi</taxon>
        <taxon>Actinopterygii</taxon>
        <taxon>Neopterygii</taxon>
        <taxon>Teleostei</taxon>
        <taxon>Neoteleostei</taxon>
        <taxon>Acanthomorphata</taxon>
        <taxon>Zeiogadaria</taxon>
        <taxon>Gadariae</taxon>
        <taxon>Gadiformes</taxon>
        <taxon>Muraenolepidoidei</taxon>
        <taxon>Muraenolepididae</taxon>
        <taxon>Muraenolepis</taxon>
    </lineage>
</organism>
<evidence type="ECO:0000256" key="3">
    <source>
        <dbReference type="ARBA" id="ARBA00022840"/>
    </source>
</evidence>
<dbReference type="InterPro" id="IPR050628">
    <property type="entry name" value="SNF2_RAD54_helicase_TF"/>
</dbReference>
<evidence type="ECO:0000313" key="5">
    <source>
        <dbReference type="Proteomes" id="UP001148018"/>
    </source>
</evidence>
<accession>A0A9Q0DQQ2</accession>
<evidence type="ECO:0000313" key="4">
    <source>
        <dbReference type="EMBL" id="KAJ3592657.1"/>
    </source>
</evidence>
<evidence type="ECO:0000256" key="2">
    <source>
        <dbReference type="ARBA" id="ARBA00022801"/>
    </source>
</evidence>
<dbReference type="Proteomes" id="UP001148018">
    <property type="component" value="Unassembled WGS sequence"/>
</dbReference>
<dbReference type="OrthoDB" id="423559at2759"/>
<keyword evidence="1" id="KW-0547">Nucleotide-binding</keyword>
<evidence type="ECO:0000256" key="1">
    <source>
        <dbReference type="ARBA" id="ARBA00022741"/>
    </source>
</evidence>
<dbReference type="PANTHER" id="PTHR45626:SF50">
    <property type="entry name" value="TRANSCRIPTION TERMINATION FACTOR 2"/>
    <property type="match status" value="1"/>
</dbReference>
<protein>
    <recommendedName>
        <fullName evidence="6">Helicase C-terminal domain-containing protein</fullName>
    </recommendedName>
</protein>
<keyword evidence="3" id="KW-0067">ATP-binding</keyword>
<dbReference type="GO" id="GO:0008094">
    <property type="term" value="F:ATP-dependent activity, acting on DNA"/>
    <property type="evidence" value="ECO:0007669"/>
    <property type="project" value="TreeGrafter"/>
</dbReference>
<proteinExistence type="predicted"/>
<reference evidence="4" key="1">
    <citation type="submission" date="2022-07" db="EMBL/GenBank/DDBJ databases">
        <title>Chromosome-level genome of Muraenolepis orangiensis.</title>
        <authorList>
            <person name="Kim J."/>
        </authorList>
    </citation>
    <scope>NUCLEOTIDE SEQUENCE</scope>
    <source>
        <strain evidence="4">KU_S4_2022</strain>
        <tissue evidence="4">Muscle</tissue>
    </source>
</reference>
<evidence type="ECO:0008006" key="6">
    <source>
        <dbReference type="Google" id="ProtNLM"/>
    </source>
</evidence>